<evidence type="ECO:0000313" key="1">
    <source>
        <dbReference type="EMBL" id="RNA12375.1"/>
    </source>
</evidence>
<keyword evidence="2" id="KW-1185">Reference proteome</keyword>
<sequence>MRERIKLDFGGIIILKYSKFKSNHMILMFYLNKIKHKFKKFKLEIILMQLRNYFMPGDLYSKVLKYKSSDLNYLVPLKTSL</sequence>
<reference evidence="1 2" key="1">
    <citation type="journal article" date="2018" name="Sci. Rep.">
        <title>Genomic signatures of local adaptation to the degree of environmental predictability in rotifers.</title>
        <authorList>
            <person name="Franch-Gras L."/>
            <person name="Hahn C."/>
            <person name="Garcia-Roger E.M."/>
            <person name="Carmona M.J."/>
            <person name="Serra M."/>
            <person name="Gomez A."/>
        </authorList>
    </citation>
    <scope>NUCLEOTIDE SEQUENCE [LARGE SCALE GENOMIC DNA]</scope>
    <source>
        <strain evidence="1">HYR1</strain>
    </source>
</reference>
<dbReference type="EMBL" id="REGN01005703">
    <property type="protein sequence ID" value="RNA12375.1"/>
    <property type="molecule type" value="Genomic_DNA"/>
</dbReference>
<accession>A0A3M7QN05</accession>
<organism evidence="1 2">
    <name type="scientific">Brachionus plicatilis</name>
    <name type="common">Marine rotifer</name>
    <name type="synonym">Brachionus muelleri</name>
    <dbReference type="NCBI Taxonomy" id="10195"/>
    <lineage>
        <taxon>Eukaryota</taxon>
        <taxon>Metazoa</taxon>
        <taxon>Spiralia</taxon>
        <taxon>Gnathifera</taxon>
        <taxon>Rotifera</taxon>
        <taxon>Eurotatoria</taxon>
        <taxon>Monogononta</taxon>
        <taxon>Pseudotrocha</taxon>
        <taxon>Ploima</taxon>
        <taxon>Brachionidae</taxon>
        <taxon>Brachionus</taxon>
    </lineage>
</organism>
<name>A0A3M7QN05_BRAPC</name>
<protein>
    <submittedName>
        <fullName evidence="1">Uncharacterized protein</fullName>
    </submittedName>
</protein>
<proteinExistence type="predicted"/>
<dbReference type="AlphaFoldDB" id="A0A3M7QN05"/>
<evidence type="ECO:0000313" key="2">
    <source>
        <dbReference type="Proteomes" id="UP000276133"/>
    </source>
</evidence>
<comment type="caution">
    <text evidence="1">The sequence shown here is derived from an EMBL/GenBank/DDBJ whole genome shotgun (WGS) entry which is preliminary data.</text>
</comment>
<dbReference type="Proteomes" id="UP000276133">
    <property type="component" value="Unassembled WGS sequence"/>
</dbReference>
<gene>
    <name evidence="1" type="ORF">BpHYR1_000498</name>
</gene>